<accession>A0A840TVQ8</accession>
<evidence type="ECO:0000313" key="2">
    <source>
        <dbReference type="Proteomes" id="UP000557307"/>
    </source>
</evidence>
<dbReference type="AlphaFoldDB" id="A0A840TVQ8"/>
<keyword evidence="2" id="KW-1185">Reference proteome</keyword>
<comment type="caution">
    <text evidence="1">The sequence shown here is derived from an EMBL/GenBank/DDBJ whole genome shotgun (WGS) entry which is preliminary data.</text>
</comment>
<evidence type="ECO:0000313" key="1">
    <source>
        <dbReference type="EMBL" id="MBB5284218.1"/>
    </source>
</evidence>
<organism evidence="1 2">
    <name type="scientific">Rhabdobacter roseus</name>
    <dbReference type="NCBI Taxonomy" id="1655419"/>
    <lineage>
        <taxon>Bacteria</taxon>
        <taxon>Pseudomonadati</taxon>
        <taxon>Bacteroidota</taxon>
        <taxon>Cytophagia</taxon>
        <taxon>Cytophagales</taxon>
        <taxon>Cytophagaceae</taxon>
        <taxon>Rhabdobacter</taxon>
    </lineage>
</organism>
<gene>
    <name evidence="1" type="ORF">HNQ92_002361</name>
</gene>
<name>A0A840TVQ8_9BACT</name>
<dbReference type="Proteomes" id="UP000557307">
    <property type="component" value="Unassembled WGS sequence"/>
</dbReference>
<proteinExistence type="predicted"/>
<protein>
    <submittedName>
        <fullName evidence="1">Uncharacterized protein</fullName>
    </submittedName>
</protein>
<sequence length="61" mass="6999">MLSQPPSRILFPKYFYEEEVAPLRLPTTDRKSPTFRSIYSKKAGSLIQGARQIRNSTLLSL</sequence>
<dbReference type="EMBL" id="JACHGF010000003">
    <property type="protein sequence ID" value="MBB5284218.1"/>
    <property type="molecule type" value="Genomic_DNA"/>
</dbReference>
<reference evidence="1 2" key="1">
    <citation type="submission" date="2020-08" db="EMBL/GenBank/DDBJ databases">
        <title>Genomic Encyclopedia of Type Strains, Phase IV (KMG-IV): sequencing the most valuable type-strain genomes for metagenomic binning, comparative biology and taxonomic classification.</title>
        <authorList>
            <person name="Goeker M."/>
        </authorList>
    </citation>
    <scope>NUCLEOTIDE SEQUENCE [LARGE SCALE GENOMIC DNA]</scope>
    <source>
        <strain evidence="1 2">DSM 105074</strain>
    </source>
</reference>